<evidence type="ECO:0000313" key="2">
    <source>
        <dbReference type="EMBL" id="MBW0531681.1"/>
    </source>
</evidence>
<accession>A0A9Q3F769</accession>
<feature type="compositionally biased region" description="Polar residues" evidence="1">
    <location>
        <begin position="37"/>
        <end position="52"/>
    </location>
</feature>
<feature type="non-terminal residue" evidence="2">
    <location>
        <position position="1"/>
    </location>
</feature>
<name>A0A9Q3F769_9BASI</name>
<feature type="region of interest" description="Disordered" evidence="1">
    <location>
        <begin position="1"/>
        <end position="61"/>
    </location>
</feature>
<keyword evidence="3" id="KW-1185">Reference proteome</keyword>
<sequence length="95" mass="9878">THPDNTSQAPTPTCDTAHNTAKAPTPAHDTAQAPTPAHSTAQAPTPTHNTAQAPAPTARGSTCVTCKWPMPLDIRPSHALPFCVCGTPMHPLHFA</sequence>
<organism evidence="2 3">
    <name type="scientific">Austropuccinia psidii MF-1</name>
    <dbReference type="NCBI Taxonomy" id="1389203"/>
    <lineage>
        <taxon>Eukaryota</taxon>
        <taxon>Fungi</taxon>
        <taxon>Dikarya</taxon>
        <taxon>Basidiomycota</taxon>
        <taxon>Pucciniomycotina</taxon>
        <taxon>Pucciniomycetes</taxon>
        <taxon>Pucciniales</taxon>
        <taxon>Sphaerophragmiaceae</taxon>
        <taxon>Austropuccinia</taxon>
    </lineage>
</organism>
<dbReference type="Proteomes" id="UP000765509">
    <property type="component" value="Unassembled WGS sequence"/>
</dbReference>
<feature type="compositionally biased region" description="Polar residues" evidence="1">
    <location>
        <begin position="1"/>
        <end position="19"/>
    </location>
</feature>
<dbReference type="EMBL" id="AVOT02037050">
    <property type="protein sequence ID" value="MBW0531681.1"/>
    <property type="molecule type" value="Genomic_DNA"/>
</dbReference>
<reference evidence="2" key="1">
    <citation type="submission" date="2021-03" db="EMBL/GenBank/DDBJ databases">
        <title>Draft genome sequence of rust myrtle Austropuccinia psidii MF-1, a brazilian biotype.</title>
        <authorList>
            <person name="Quecine M.C."/>
            <person name="Pachon D.M.R."/>
            <person name="Bonatelli M.L."/>
            <person name="Correr F.H."/>
            <person name="Franceschini L.M."/>
            <person name="Leite T.F."/>
            <person name="Margarido G.R.A."/>
            <person name="Almeida C.A."/>
            <person name="Ferrarezi J.A."/>
            <person name="Labate C.A."/>
        </authorList>
    </citation>
    <scope>NUCLEOTIDE SEQUENCE</scope>
    <source>
        <strain evidence="2">MF-1</strain>
    </source>
</reference>
<protein>
    <submittedName>
        <fullName evidence="2">Uncharacterized protein</fullName>
    </submittedName>
</protein>
<dbReference type="AlphaFoldDB" id="A0A9Q3F769"/>
<comment type="caution">
    <text evidence="2">The sequence shown here is derived from an EMBL/GenBank/DDBJ whole genome shotgun (WGS) entry which is preliminary data.</text>
</comment>
<evidence type="ECO:0000313" key="3">
    <source>
        <dbReference type="Proteomes" id="UP000765509"/>
    </source>
</evidence>
<proteinExistence type="predicted"/>
<evidence type="ECO:0000256" key="1">
    <source>
        <dbReference type="SAM" id="MobiDB-lite"/>
    </source>
</evidence>
<gene>
    <name evidence="2" type="ORF">O181_071396</name>
</gene>